<reference evidence="2 3" key="1">
    <citation type="submission" date="2014-10" db="EMBL/GenBank/DDBJ databases">
        <title>Draft genome of the hookworm Ancylostoma caninum.</title>
        <authorList>
            <person name="Mitreva M."/>
        </authorList>
    </citation>
    <scope>NUCLEOTIDE SEQUENCE [LARGE SCALE GENOMIC DNA]</scope>
    <source>
        <strain evidence="2 3">Baltimore</strain>
    </source>
</reference>
<dbReference type="AlphaFoldDB" id="A0A368H1L8"/>
<dbReference type="EMBL" id="JOJR01000022">
    <property type="protein sequence ID" value="RCN50494.1"/>
    <property type="molecule type" value="Genomic_DNA"/>
</dbReference>
<comment type="caution">
    <text evidence="2">The sequence shown here is derived from an EMBL/GenBank/DDBJ whole genome shotgun (WGS) entry which is preliminary data.</text>
</comment>
<evidence type="ECO:0000256" key="1">
    <source>
        <dbReference type="SAM" id="MobiDB-lite"/>
    </source>
</evidence>
<accession>A0A368H1L8</accession>
<organism evidence="2 3">
    <name type="scientific">Ancylostoma caninum</name>
    <name type="common">Dog hookworm</name>
    <dbReference type="NCBI Taxonomy" id="29170"/>
    <lineage>
        <taxon>Eukaryota</taxon>
        <taxon>Metazoa</taxon>
        <taxon>Ecdysozoa</taxon>
        <taxon>Nematoda</taxon>
        <taxon>Chromadorea</taxon>
        <taxon>Rhabditida</taxon>
        <taxon>Rhabditina</taxon>
        <taxon>Rhabditomorpha</taxon>
        <taxon>Strongyloidea</taxon>
        <taxon>Ancylostomatidae</taxon>
        <taxon>Ancylostomatinae</taxon>
        <taxon>Ancylostoma</taxon>
    </lineage>
</organism>
<evidence type="ECO:0000313" key="3">
    <source>
        <dbReference type="Proteomes" id="UP000252519"/>
    </source>
</evidence>
<protein>
    <submittedName>
        <fullName evidence="2">Uncharacterized protein</fullName>
    </submittedName>
</protein>
<feature type="compositionally biased region" description="Basic and acidic residues" evidence="1">
    <location>
        <begin position="252"/>
        <end position="282"/>
    </location>
</feature>
<feature type="region of interest" description="Disordered" evidence="1">
    <location>
        <begin position="242"/>
        <end position="289"/>
    </location>
</feature>
<dbReference type="STRING" id="29170.A0A368H1L8"/>
<dbReference type="OrthoDB" id="5778082at2759"/>
<sequence length="378" mass="41748">MSSQASSRGTGGGTMTWASSRRLVITNDVPQIVVANSASSRGHDRCSTTFFPYSPRSTNSPSTRGGFQGCRGGNPNYQLRNTSAGQRGGEFSSRIGMQELEQSFTGASCYAWRGGSNVVSNRGASVPITTYYRGANICQSRHTFYARNSTPPAMQLSMTSNRSPQAEPATTAPKFFPIAQPLAPTPLVDGVTPMPLQYQLAIRRSVHQVQPLPAHRDIRFATPTSVMVSKKVPIGVDVPRITVGGATNGRGDTNEDVNRATETKQLEQNRGDSDADEYDGRTSPDVLSTSLRSNEDTWDFWDRVYSDPELRQSMQERQRDSPMAELLHSDKLCKAQLVFLNVPRLAYGKLFAINQARLRYCKSNCVFWDTEVEKQIQE</sequence>
<dbReference type="Proteomes" id="UP000252519">
    <property type="component" value="Unassembled WGS sequence"/>
</dbReference>
<gene>
    <name evidence="2" type="ORF">ANCCAN_03348</name>
</gene>
<name>A0A368H1L8_ANCCA</name>
<evidence type="ECO:0000313" key="2">
    <source>
        <dbReference type="EMBL" id="RCN50494.1"/>
    </source>
</evidence>
<keyword evidence="3" id="KW-1185">Reference proteome</keyword>
<proteinExistence type="predicted"/>